<keyword evidence="1" id="KW-0812">Transmembrane</keyword>
<sequence>MPESLEPTVPRRRLHLLLYGVVFLIVFVVPGGAALLARSVSTLDPLLAAVLAEVVALFVFLLALRRLR</sequence>
<dbReference type="EMBL" id="JBHSOH010000029">
    <property type="protein sequence ID" value="MFC5849585.1"/>
    <property type="molecule type" value="Genomic_DNA"/>
</dbReference>
<evidence type="ECO:0000313" key="2">
    <source>
        <dbReference type="EMBL" id="MFC5849585.1"/>
    </source>
</evidence>
<keyword evidence="1" id="KW-1133">Transmembrane helix</keyword>
<gene>
    <name evidence="2" type="ORF">ACFPQ6_14860</name>
</gene>
<reference evidence="3" key="1">
    <citation type="journal article" date="2019" name="Int. J. Syst. Evol. Microbiol.">
        <title>The Global Catalogue of Microorganisms (GCM) 10K type strain sequencing project: providing services to taxonomists for standard genome sequencing and annotation.</title>
        <authorList>
            <consortium name="The Broad Institute Genomics Platform"/>
            <consortium name="The Broad Institute Genome Sequencing Center for Infectious Disease"/>
            <person name="Wu L."/>
            <person name="Ma J."/>
        </authorList>
    </citation>
    <scope>NUCLEOTIDE SEQUENCE [LARGE SCALE GENOMIC DNA]</scope>
    <source>
        <strain evidence="3">CGMCC 1.15053</strain>
    </source>
</reference>
<proteinExistence type="predicted"/>
<feature type="transmembrane region" description="Helical" evidence="1">
    <location>
        <begin position="16"/>
        <end position="40"/>
    </location>
</feature>
<name>A0ABW1DMR2_9DEIO</name>
<feature type="transmembrane region" description="Helical" evidence="1">
    <location>
        <begin position="46"/>
        <end position="64"/>
    </location>
</feature>
<accession>A0ABW1DMR2</accession>
<protein>
    <submittedName>
        <fullName evidence="2">Uncharacterized protein</fullName>
    </submittedName>
</protein>
<organism evidence="2 3">
    <name type="scientific">Deinococcus petrolearius</name>
    <dbReference type="NCBI Taxonomy" id="1751295"/>
    <lineage>
        <taxon>Bacteria</taxon>
        <taxon>Thermotogati</taxon>
        <taxon>Deinococcota</taxon>
        <taxon>Deinococci</taxon>
        <taxon>Deinococcales</taxon>
        <taxon>Deinococcaceae</taxon>
        <taxon>Deinococcus</taxon>
    </lineage>
</organism>
<keyword evidence="3" id="KW-1185">Reference proteome</keyword>
<keyword evidence="1" id="KW-0472">Membrane</keyword>
<dbReference type="RefSeq" id="WP_380050858.1">
    <property type="nucleotide sequence ID" value="NZ_JBHSOH010000029.1"/>
</dbReference>
<evidence type="ECO:0000313" key="3">
    <source>
        <dbReference type="Proteomes" id="UP001595979"/>
    </source>
</evidence>
<comment type="caution">
    <text evidence="2">The sequence shown here is derived from an EMBL/GenBank/DDBJ whole genome shotgun (WGS) entry which is preliminary data.</text>
</comment>
<evidence type="ECO:0000256" key="1">
    <source>
        <dbReference type="SAM" id="Phobius"/>
    </source>
</evidence>
<dbReference type="Proteomes" id="UP001595979">
    <property type="component" value="Unassembled WGS sequence"/>
</dbReference>